<dbReference type="Gene3D" id="3.40.30.10">
    <property type="entry name" value="Glutaredoxin"/>
    <property type="match status" value="1"/>
</dbReference>
<evidence type="ECO:0000313" key="3">
    <source>
        <dbReference type="Proteomes" id="UP000509367"/>
    </source>
</evidence>
<dbReference type="KEGG" id="orm:HTY61_01055"/>
<dbReference type="Proteomes" id="UP000509367">
    <property type="component" value="Chromosome"/>
</dbReference>
<protein>
    <submittedName>
        <fullName evidence="2">DsbA family protein</fullName>
    </submittedName>
</protein>
<evidence type="ECO:0000313" key="2">
    <source>
        <dbReference type="EMBL" id="QKV17151.1"/>
    </source>
</evidence>
<dbReference type="AlphaFoldDB" id="A0A6N1V874"/>
<dbReference type="SUPFAM" id="SSF52833">
    <property type="entry name" value="Thioredoxin-like"/>
    <property type="match status" value="1"/>
</dbReference>
<dbReference type="PANTHER" id="PTHR13887:SF54">
    <property type="entry name" value="DSBA FAMILY PROTEIN"/>
    <property type="match status" value="1"/>
</dbReference>
<dbReference type="Pfam" id="PF01323">
    <property type="entry name" value="DSBA"/>
    <property type="match status" value="1"/>
</dbReference>
<proteinExistence type="predicted"/>
<name>A0A6N1V874_9HYPH</name>
<dbReference type="InterPro" id="IPR001853">
    <property type="entry name" value="DSBA-like_thioredoxin_dom"/>
</dbReference>
<evidence type="ECO:0000259" key="1">
    <source>
        <dbReference type="Pfam" id="PF01323"/>
    </source>
</evidence>
<dbReference type="EMBL" id="CP054836">
    <property type="protein sequence ID" value="QKV17151.1"/>
    <property type="molecule type" value="Genomic_DNA"/>
</dbReference>
<accession>A0A6N1V874</accession>
<reference evidence="2 3" key="1">
    <citation type="submission" date="2020-06" db="EMBL/GenBank/DDBJ databases">
        <title>Oricola thermophila sp. nov. isolated from a tidal sediments.</title>
        <authorList>
            <person name="Kwon K.K."/>
            <person name="Yang S.-H."/>
            <person name="Park M.-J."/>
        </authorList>
    </citation>
    <scope>NUCLEOTIDE SEQUENCE [LARGE SCALE GENOMIC DNA]</scope>
    <source>
        <strain evidence="2 3">MEBiC13590</strain>
    </source>
</reference>
<dbReference type="GO" id="GO:0016491">
    <property type="term" value="F:oxidoreductase activity"/>
    <property type="evidence" value="ECO:0007669"/>
    <property type="project" value="InterPro"/>
</dbReference>
<gene>
    <name evidence="2" type="ORF">HTY61_01055</name>
</gene>
<dbReference type="RefSeq" id="WP_175275047.1">
    <property type="nucleotide sequence ID" value="NZ_CP054836.1"/>
</dbReference>
<dbReference type="InterPro" id="IPR036249">
    <property type="entry name" value="Thioredoxin-like_sf"/>
</dbReference>
<dbReference type="PANTHER" id="PTHR13887">
    <property type="entry name" value="GLUTATHIONE S-TRANSFERASE KAPPA"/>
    <property type="match status" value="1"/>
</dbReference>
<feature type="domain" description="DSBA-like thioredoxin" evidence="1">
    <location>
        <begin position="7"/>
        <end position="197"/>
    </location>
</feature>
<organism evidence="2 3">
    <name type="scientific">Oricola thermophila</name>
    <dbReference type="NCBI Taxonomy" id="2742145"/>
    <lineage>
        <taxon>Bacteria</taxon>
        <taxon>Pseudomonadati</taxon>
        <taxon>Pseudomonadota</taxon>
        <taxon>Alphaproteobacteria</taxon>
        <taxon>Hyphomicrobiales</taxon>
        <taxon>Ahrensiaceae</taxon>
        <taxon>Oricola</taxon>
    </lineage>
</organism>
<keyword evidence="3" id="KW-1185">Reference proteome</keyword>
<sequence>MNGKRLTIDFFHDVVCSWCFNISPRLRTLAEEFDLDIRHRTYVLQANRDEMIARFGSMDGAKAEILRHWAASRAASDTPEAFNIEAMREADFEYPSGMPAALACKAAEIRGGQQAHWAMFDAIQKAHISEARNIADAAVLHDIAAAIGLDADRLAADMASAETRALVEADRAEARRLQVRTVPTILVRDTGHRFVNGPLEDLRAQLLANLRLVA</sequence>